<dbReference type="EMBL" id="JAMQAW010000024">
    <property type="protein sequence ID" value="MCM2390307.1"/>
    <property type="molecule type" value="Genomic_DNA"/>
</dbReference>
<dbReference type="RefSeq" id="WP_250920646.1">
    <property type="nucleotide sequence ID" value="NZ_JAMQAW010000024.1"/>
</dbReference>
<sequence>MTHTLTAPISSAQAAAPAARRTRRLVFAGAAAGPLFLGVGLIQGLTRDGFDFTRNAISQLSIGDLGWIQMTSFALTGALVIAGAIGMRRTLRDGPAGTWAPWLVGVFGLSFLVSAVFPADAGAGFPADAAEAPAASISTDGAIHMLGGMVGFLALCAAFLVLARHFAAQQERGWALACRLMPVAVLAGFMASAASVLAFTAGAGLGLIWLTATAVRLAAGPRQSSPNDGRSPRS</sequence>
<evidence type="ECO:0000256" key="1">
    <source>
        <dbReference type="SAM" id="Phobius"/>
    </source>
</evidence>
<keyword evidence="1" id="KW-0812">Transmembrane</keyword>
<name>A0ABT0UNW9_9ACTN</name>
<keyword evidence="1" id="KW-1133">Transmembrane helix</keyword>
<dbReference type="Proteomes" id="UP001431429">
    <property type="component" value="Unassembled WGS sequence"/>
</dbReference>
<keyword evidence="1" id="KW-0472">Membrane</keyword>
<accession>A0ABT0UNW9</accession>
<dbReference type="Pfam" id="PF06197">
    <property type="entry name" value="DUF998"/>
    <property type="match status" value="1"/>
</dbReference>
<gene>
    <name evidence="2" type="ORF">NBG84_18755</name>
</gene>
<dbReference type="InterPro" id="IPR009339">
    <property type="entry name" value="DUF998"/>
</dbReference>
<feature type="transmembrane region" description="Helical" evidence="1">
    <location>
        <begin position="99"/>
        <end position="121"/>
    </location>
</feature>
<feature type="transmembrane region" description="Helical" evidence="1">
    <location>
        <begin position="25"/>
        <end position="46"/>
    </location>
</feature>
<feature type="transmembrane region" description="Helical" evidence="1">
    <location>
        <begin position="66"/>
        <end position="87"/>
    </location>
</feature>
<proteinExistence type="predicted"/>
<keyword evidence="3" id="KW-1185">Reference proteome</keyword>
<evidence type="ECO:0000313" key="2">
    <source>
        <dbReference type="EMBL" id="MCM2390307.1"/>
    </source>
</evidence>
<evidence type="ECO:0000313" key="3">
    <source>
        <dbReference type="Proteomes" id="UP001431429"/>
    </source>
</evidence>
<organism evidence="2 3">
    <name type="scientific">Streptomyces albipurpureus</name>
    <dbReference type="NCBI Taxonomy" id="2897419"/>
    <lineage>
        <taxon>Bacteria</taxon>
        <taxon>Bacillati</taxon>
        <taxon>Actinomycetota</taxon>
        <taxon>Actinomycetes</taxon>
        <taxon>Kitasatosporales</taxon>
        <taxon>Streptomycetaceae</taxon>
        <taxon>Streptomyces</taxon>
    </lineage>
</organism>
<protein>
    <submittedName>
        <fullName evidence="2">DUF998 domain-containing protein</fullName>
    </submittedName>
</protein>
<reference evidence="2" key="1">
    <citation type="submission" date="2022-06" db="EMBL/GenBank/DDBJ databases">
        <title>Genome public.</title>
        <authorList>
            <person name="Sun Q."/>
        </authorList>
    </citation>
    <scope>NUCLEOTIDE SEQUENCE</scope>
    <source>
        <strain evidence="2">CWNU-1</strain>
    </source>
</reference>
<comment type="caution">
    <text evidence="2">The sequence shown here is derived from an EMBL/GenBank/DDBJ whole genome shotgun (WGS) entry which is preliminary data.</text>
</comment>
<feature type="transmembrane region" description="Helical" evidence="1">
    <location>
        <begin position="141"/>
        <end position="162"/>
    </location>
</feature>